<reference evidence="11 12" key="1">
    <citation type="submission" date="2020-10" db="EMBL/GenBank/DDBJ databases">
        <authorList>
            <person name="Castelo-Branco R."/>
            <person name="Eusebio N."/>
            <person name="Adriana R."/>
            <person name="Vieira A."/>
            <person name="Brugerolle De Fraissinette N."/>
            <person name="Rezende De Castro R."/>
            <person name="Schneider M.P."/>
            <person name="Vasconcelos V."/>
            <person name="Leao P.N."/>
        </authorList>
    </citation>
    <scope>NUCLEOTIDE SEQUENCE [LARGE SCALE GENOMIC DNA]</scope>
    <source>
        <strain evidence="11 12">LEGE 06123</strain>
    </source>
</reference>
<proteinExistence type="inferred from homology"/>
<feature type="transmembrane region" description="Helical" evidence="9">
    <location>
        <begin position="12"/>
        <end position="31"/>
    </location>
</feature>
<keyword evidence="12" id="KW-1185">Reference proteome</keyword>
<feature type="transmembrane region" description="Helical" evidence="9">
    <location>
        <begin position="472"/>
        <end position="491"/>
    </location>
</feature>
<evidence type="ECO:0000256" key="1">
    <source>
        <dbReference type="ARBA" id="ARBA00004429"/>
    </source>
</evidence>
<dbReference type="SUPFAM" id="SSF82714">
    <property type="entry name" value="Multidrug efflux transporter AcrB TolC docking domain, DN and DC subdomains"/>
    <property type="match status" value="2"/>
</dbReference>
<evidence type="ECO:0000256" key="2">
    <source>
        <dbReference type="ARBA" id="ARBA00010942"/>
    </source>
</evidence>
<evidence type="ECO:0000256" key="3">
    <source>
        <dbReference type="ARBA" id="ARBA00022448"/>
    </source>
</evidence>
<name>A0ABR9UTA1_9CHRO</name>
<feature type="transmembrane region" description="Helical" evidence="9">
    <location>
        <begin position="539"/>
        <end position="557"/>
    </location>
</feature>
<feature type="transmembrane region" description="Helical" evidence="9">
    <location>
        <begin position="342"/>
        <end position="361"/>
    </location>
</feature>
<dbReference type="PANTHER" id="PTHR32063">
    <property type="match status" value="1"/>
</dbReference>
<feature type="transmembrane region" description="Helical" evidence="9">
    <location>
        <begin position="1005"/>
        <end position="1027"/>
    </location>
</feature>
<keyword evidence="7 9" id="KW-1133">Transmembrane helix</keyword>
<feature type="transmembrane region" description="Helical" evidence="9">
    <location>
        <begin position="872"/>
        <end position="891"/>
    </location>
</feature>
<dbReference type="PROSITE" id="PS50156">
    <property type="entry name" value="SSD"/>
    <property type="match status" value="1"/>
</dbReference>
<evidence type="ECO:0000256" key="8">
    <source>
        <dbReference type="ARBA" id="ARBA00023136"/>
    </source>
</evidence>
<comment type="subcellular location">
    <subcellularLocation>
        <location evidence="1">Cell inner membrane</location>
        <topology evidence="1">Multi-pass membrane protein</topology>
    </subcellularLocation>
</comment>
<gene>
    <name evidence="11" type="ORF">IQ230_14415</name>
</gene>
<dbReference type="EMBL" id="JADEWN010000034">
    <property type="protein sequence ID" value="MBE9191520.1"/>
    <property type="molecule type" value="Genomic_DNA"/>
</dbReference>
<dbReference type="Gene3D" id="3.30.70.1440">
    <property type="entry name" value="Multidrug efflux transporter AcrB pore domain"/>
    <property type="match status" value="1"/>
</dbReference>
<keyword evidence="6 9" id="KW-0812">Transmembrane</keyword>
<dbReference type="InterPro" id="IPR027463">
    <property type="entry name" value="AcrB_DN_DC_subdom"/>
</dbReference>
<keyword evidence="8 9" id="KW-0472">Membrane</keyword>
<evidence type="ECO:0000256" key="9">
    <source>
        <dbReference type="SAM" id="Phobius"/>
    </source>
</evidence>
<feature type="transmembrane region" description="Helical" evidence="9">
    <location>
        <begin position="368"/>
        <end position="389"/>
    </location>
</feature>
<feature type="transmembrane region" description="Helical" evidence="9">
    <location>
        <begin position="440"/>
        <end position="460"/>
    </location>
</feature>
<keyword evidence="3" id="KW-0813">Transport</keyword>
<evidence type="ECO:0000256" key="5">
    <source>
        <dbReference type="ARBA" id="ARBA00022519"/>
    </source>
</evidence>
<dbReference type="InterPro" id="IPR001036">
    <property type="entry name" value="Acrflvin-R"/>
</dbReference>
<dbReference type="InterPro" id="IPR004764">
    <property type="entry name" value="MdtF-like"/>
</dbReference>
<feature type="transmembrane region" description="Helical" evidence="9">
    <location>
        <begin position="395"/>
        <end position="419"/>
    </location>
</feature>
<dbReference type="NCBIfam" id="NF000282">
    <property type="entry name" value="RND_permease_1"/>
    <property type="match status" value="1"/>
</dbReference>
<dbReference type="Gene3D" id="1.20.1640.10">
    <property type="entry name" value="Multidrug efflux transporter AcrB transmembrane domain"/>
    <property type="match status" value="2"/>
</dbReference>
<keyword evidence="5" id="KW-0997">Cell inner membrane</keyword>
<dbReference type="Gene3D" id="3.30.70.1320">
    <property type="entry name" value="Multidrug efflux transporter AcrB pore domain like"/>
    <property type="match status" value="1"/>
</dbReference>
<comment type="similarity">
    <text evidence="2">Belongs to the resistance-nodulation-cell division (RND) (TC 2.A.6) family.</text>
</comment>
<feature type="transmembrane region" description="Helical" evidence="9">
    <location>
        <begin position="970"/>
        <end position="993"/>
    </location>
</feature>
<comment type="caution">
    <text evidence="11">The sequence shown here is derived from an EMBL/GenBank/DDBJ whole genome shotgun (WGS) entry which is preliminary data.</text>
</comment>
<organism evidence="11 12">
    <name type="scientific">Gloeocapsopsis crepidinum LEGE 06123</name>
    <dbReference type="NCBI Taxonomy" id="588587"/>
    <lineage>
        <taxon>Bacteria</taxon>
        <taxon>Bacillati</taxon>
        <taxon>Cyanobacteriota</taxon>
        <taxon>Cyanophyceae</taxon>
        <taxon>Oscillatoriophycideae</taxon>
        <taxon>Chroococcales</taxon>
        <taxon>Chroococcaceae</taxon>
        <taxon>Gloeocapsopsis</taxon>
    </lineage>
</organism>
<dbReference type="PRINTS" id="PR00702">
    <property type="entry name" value="ACRIFLAVINRP"/>
</dbReference>
<feature type="transmembrane region" description="Helical" evidence="9">
    <location>
        <begin position="898"/>
        <end position="917"/>
    </location>
</feature>
<dbReference type="Proteomes" id="UP000651156">
    <property type="component" value="Unassembled WGS sequence"/>
</dbReference>
<dbReference type="Gene3D" id="3.30.2090.10">
    <property type="entry name" value="Multidrug efflux transporter AcrB TolC docking domain, DN and DC subdomains"/>
    <property type="match status" value="2"/>
</dbReference>
<accession>A0ABR9UTA1</accession>
<dbReference type="SUPFAM" id="SSF82866">
    <property type="entry name" value="Multidrug efflux transporter AcrB transmembrane domain"/>
    <property type="match status" value="2"/>
</dbReference>
<evidence type="ECO:0000256" key="7">
    <source>
        <dbReference type="ARBA" id="ARBA00022989"/>
    </source>
</evidence>
<dbReference type="SUPFAM" id="SSF82693">
    <property type="entry name" value="Multidrug efflux transporter AcrB pore domain, PN1, PN2, PC1 and PC2 subdomains"/>
    <property type="match status" value="4"/>
</dbReference>
<evidence type="ECO:0000256" key="6">
    <source>
        <dbReference type="ARBA" id="ARBA00022692"/>
    </source>
</evidence>
<dbReference type="PANTHER" id="PTHR32063:SF11">
    <property type="entry name" value="CATION OR DRUG EFFLUX SYSTEM PROTEIN"/>
    <property type="match status" value="1"/>
</dbReference>
<evidence type="ECO:0000313" key="11">
    <source>
        <dbReference type="EMBL" id="MBE9191520.1"/>
    </source>
</evidence>
<evidence type="ECO:0000313" key="12">
    <source>
        <dbReference type="Proteomes" id="UP000651156"/>
    </source>
</evidence>
<dbReference type="RefSeq" id="WP_193932658.1">
    <property type="nucleotide sequence ID" value="NZ_CAWPMZ010000065.1"/>
</dbReference>
<evidence type="ECO:0000259" key="10">
    <source>
        <dbReference type="PROSITE" id="PS50156"/>
    </source>
</evidence>
<dbReference type="NCBIfam" id="TIGR00915">
    <property type="entry name" value="2A0602"/>
    <property type="match status" value="1"/>
</dbReference>
<dbReference type="Gene3D" id="3.30.70.1430">
    <property type="entry name" value="Multidrug efflux transporter AcrB pore domain"/>
    <property type="match status" value="2"/>
</dbReference>
<sequence length="1049" mass="114052">MFVELFIKRPVVSIVCAIIIVLIGAASIPNLPIAQYPEIAPPQVTVTANYIGASAEVVENTVTNILEQAVNGAEGVRYISSSSSNNGNSSINLTFETGRNIDLAAVDVQNRVATVQPQLPESVQRTGVTVLKQSTGFLMAIGLYSENGQYTNTFLSNYADLYIVDALRRIQGVSEVQVFGERRYAMRLWVDPEQLASRALTMQDVVDALNEQNIQVGAGQLGQPPIPNEQQYQLDLEARTQFNDASQFEDLILRTEENGSLVRFRDVGRVELGAQDYSTILRFRGIEATGLGISQLPGSNALEVAAAVKAELERLGQRFPPGMAYQIAFDTTAFVQQSLTEVVTTLIQAIALVVLIIFIFLQDWRTTLIPAITIPASLIGTFIFVQVFGFSINTLTLFGLTLATGMVVDDAIIVVENISRLIQDKEMNPRSAAIESMRELTSAVIATSLVLMAVFVPVAFFPGSTGALYRQFALTIAFSITVSTFLALTFTPSMSAKLLRQGQHPPRWLAWFFNRFNHFLDNSQRGYARSLRTLMRFKMIVLGVFVLALGLTAWMFARVPSGFLPDEDQGYFITLVQAPEGVSLNYTSDVIAQVEQELKQVPEIAASFAVAGFSFTGSSANNGIIFSNLRPWEERREAGQSVDAIIGQLFGRFAAITEARILPLNPPAIQGLGTFGGFSFQLQDRRGVNDLNSLVQAAGQIMGQANQTPGLQQVFTTFAASTPKLSIDIDRDTAKALQVSVDDILNTIQTAIASQYVNDFTLGQRNYRVYVQADQRFRSEPGDISRLYVRSAAGEMIPLSNLVSLTPETGAQTINHFNLFRSIEITGSAAPGFSSGDAIQAMEEVAADVLPPGLDYQWSGTSLEEIESGGQAPIIFGLGLVFVFLVLAAQYENFIDPFIIMLAVPLAILGALIAQSLRGLINDVYCQVGLVMLIGLASKNSILIVEFANQLRAEGLPLVKAAIEAARERLRPILMTAISTLVGIFPLVIATGAGAGSRQSLGTAVFGGMLVATFLSLFVIPVLYVVVVSIEESVRSRFGWSKFDENLDS</sequence>
<feature type="domain" description="SSD" evidence="10">
    <location>
        <begin position="372"/>
        <end position="497"/>
    </location>
</feature>
<dbReference type="InterPro" id="IPR000731">
    <property type="entry name" value="SSD"/>
</dbReference>
<dbReference type="Pfam" id="PF00873">
    <property type="entry name" value="ACR_tran"/>
    <property type="match status" value="1"/>
</dbReference>
<evidence type="ECO:0000256" key="4">
    <source>
        <dbReference type="ARBA" id="ARBA00022475"/>
    </source>
</evidence>
<keyword evidence="4" id="KW-1003">Cell membrane</keyword>
<protein>
    <submittedName>
        <fullName evidence="11">Efflux RND transporter permease subunit</fullName>
    </submittedName>
</protein>